<dbReference type="InterPro" id="IPR011057">
    <property type="entry name" value="Mss4-like_sf"/>
</dbReference>
<dbReference type="AlphaFoldDB" id="A0A0K1PRZ7"/>
<organism evidence="6 7">
    <name type="scientific">Labilithrix luteola</name>
    <dbReference type="NCBI Taxonomy" id="1391654"/>
    <lineage>
        <taxon>Bacteria</taxon>
        <taxon>Pseudomonadati</taxon>
        <taxon>Myxococcota</taxon>
        <taxon>Polyangia</taxon>
        <taxon>Polyangiales</taxon>
        <taxon>Labilitrichaceae</taxon>
        <taxon>Labilithrix</taxon>
    </lineage>
</organism>
<dbReference type="OrthoDB" id="4174719at2"/>
<name>A0A0K1PRZ7_9BACT</name>
<evidence type="ECO:0000256" key="2">
    <source>
        <dbReference type="ARBA" id="ARBA00048488"/>
    </source>
</evidence>
<comment type="similarity">
    <text evidence="3">Belongs to the MsrB Met sulfoxide reductase family.</text>
</comment>
<dbReference type="GO" id="GO:0005737">
    <property type="term" value="C:cytoplasm"/>
    <property type="evidence" value="ECO:0007669"/>
    <property type="project" value="TreeGrafter"/>
</dbReference>
<dbReference type="SUPFAM" id="SSF51316">
    <property type="entry name" value="Mss4-like"/>
    <property type="match status" value="1"/>
</dbReference>
<dbReference type="Proteomes" id="UP000064967">
    <property type="component" value="Chromosome"/>
</dbReference>
<dbReference type="InterPro" id="IPR002579">
    <property type="entry name" value="Met_Sox_Rdtase_MsrB_dom"/>
</dbReference>
<evidence type="ECO:0000256" key="1">
    <source>
        <dbReference type="ARBA" id="ARBA00023002"/>
    </source>
</evidence>
<dbReference type="EMBL" id="CP012333">
    <property type="protein sequence ID" value="AKU96287.1"/>
    <property type="molecule type" value="Genomic_DNA"/>
</dbReference>
<dbReference type="Pfam" id="PF01641">
    <property type="entry name" value="SelR"/>
    <property type="match status" value="1"/>
</dbReference>
<dbReference type="InterPro" id="IPR028427">
    <property type="entry name" value="Met_Sox_Rdtase_MsrB"/>
</dbReference>
<dbReference type="EC" id="1.8.4.12" evidence="3"/>
<dbReference type="PANTHER" id="PTHR10173:SF59">
    <property type="entry name" value="PEPTIDE METHIONINE SULFOXIDE REDUCTASE MSRA_MSRB"/>
    <property type="match status" value="1"/>
</dbReference>
<dbReference type="GO" id="GO:0006979">
    <property type="term" value="P:response to oxidative stress"/>
    <property type="evidence" value="ECO:0007669"/>
    <property type="project" value="InterPro"/>
</dbReference>
<comment type="caution">
    <text evidence="3">Lacks conserved residue(s) required for the propagation of feature annotation.</text>
</comment>
<dbReference type="STRING" id="1391654.AKJ09_02951"/>
<feature type="domain" description="MsrB" evidence="5">
    <location>
        <begin position="78"/>
        <end position="200"/>
    </location>
</feature>
<dbReference type="PANTHER" id="PTHR10173">
    <property type="entry name" value="METHIONINE SULFOXIDE REDUCTASE"/>
    <property type="match status" value="1"/>
</dbReference>
<dbReference type="HAMAP" id="MF_01400">
    <property type="entry name" value="MsrB"/>
    <property type="match status" value="1"/>
</dbReference>
<dbReference type="PATRIC" id="fig|1391654.3.peg.2983"/>
<proteinExistence type="inferred from homology"/>
<evidence type="ECO:0000256" key="3">
    <source>
        <dbReference type="HAMAP-Rule" id="MF_01400"/>
    </source>
</evidence>
<dbReference type="FunFam" id="2.170.150.20:FF:000003">
    <property type="entry name" value="Peptide methionine sulfoxide reductase MsrB"/>
    <property type="match status" value="1"/>
</dbReference>
<reference evidence="6 7" key="1">
    <citation type="submission" date="2015-08" db="EMBL/GenBank/DDBJ databases">
        <authorList>
            <person name="Babu N.S."/>
            <person name="Beckwith C.J."/>
            <person name="Beseler K.G."/>
            <person name="Brison A."/>
            <person name="Carone J.V."/>
            <person name="Caskin T.P."/>
            <person name="Diamond M."/>
            <person name="Durham M.E."/>
            <person name="Foxe J.M."/>
            <person name="Go M."/>
            <person name="Henderson B.A."/>
            <person name="Jones I.B."/>
            <person name="McGettigan J.A."/>
            <person name="Micheletti S.J."/>
            <person name="Nasrallah M.E."/>
            <person name="Ortiz D."/>
            <person name="Piller C.R."/>
            <person name="Privatt S.R."/>
            <person name="Schneider S.L."/>
            <person name="Sharp S."/>
            <person name="Smith T.C."/>
            <person name="Stanton J.D."/>
            <person name="Ullery H.E."/>
            <person name="Wilson R.J."/>
            <person name="Serrano M.G."/>
            <person name="Buck G."/>
            <person name="Lee V."/>
            <person name="Wang Y."/>
            <person name="Carvalho R."/>
            <person name="Voegtly L."/>
            <person name="Shi R."/>
            <person name="Duckworth R."/>
            <person name="Johnson A."/>
            <person name="Loviza R."/>
            <person name="Walstead R."/>
            <person name="Shah Z."/>
            <person name="Kiflezghi M."/>
            <person name="Wade K."/>
            <person name="Ball S.L."/>
            <person name="Bradley K.W."/>
            <person name="Asai D.J."/>
            <person name="Bowman C.A."/>
            <person name="Russell D.A."/>
            <person name="Pope W.H."/>
            <person name="Jacobs-Sera D."/>
            <person name="Hendrix R.W."/>
            <person name="Hatfull G.F."/>
        </authorList>
    </citation>
    <scope>NUCLEOTIDE SEQUENCE [LARGE SCALE GENOMIC DNA]</scope>
    <source>
        <strain evidence="6 7">DSM 27648</strain>
    </source>
</reference>
<evidence type="ECO:0000313" key="7">
    <source>
        <dbReference type="Proteomes" id="UP000064967"/>
    </source>
</evidence>
<comment type="catalytic activity">
    <reaction evidence="2 3">
        <text>L-methionyl-[protein] + [thioredoxin]-disulfide + H2O = L-methionyl-(R)-S-oxide-[protein] + [thioredoxin]-dithiol</text>
        <dbReference type="Rhea" id="RHEA:24164"/>
        <dbReference type="Rhea" id="RHEA-COMP:10698"/>
        <dbReference type="Rhea" id="RHEA-COMP:10700"/>
        <dbReference type="Rhea" id="RHEA-COMP:12313"/>
        <dbReference type="Rhea" id="RHEA-COMP:12314"/>
        <dbReference type="ChEBI" id="CHEBI:15377"/>
        <dbReference type="ChEBI" id="CHEBI:16044"/>
        <dbReference type="ChEBI" id="CHEBI:29950"/>
        <dbReference type="ChEBI" id="CHEBI:45764"/>
        <dbReference type="ChEBI" id="CHEBI:50058"/>
        <dbReference type="EC" id="1.8.4.12"/>
    </reaction>
</comment>
<evidence type="ECO:0000259" key="5">
    <source>
        <dbReference type="PROSITE" id="PS51790"/>
    </source>
</evidence>
<feature type="active site" description="Nucleophile" evidence="3">
    <location>
        <position position="189"/>
    </location>
</feature>
<feature type="compositionally biased region" description="Low complexity" evidence="4">
    <location>
        <begin position="43"/>
        <end position="61"/>
    </location>
</feature>
<dbReference type="PROSITE" id="PS51790">
    <property type="entry name" value="MSRB"/>
    <property type="match status" value="1"/>
</dbReference>
<keyword evidence="7" id="KW-1185">Reference proteome</keyword>
<feature type="compositionally biased region" description="Basic and acidic residues" evidence="4">
    <location>
        <begin position="74"/>
        <end position="85"/>
    </location>
</feature>
<keyword evidence="1 3" id="KW-0560">Oxidoreductase</keyword>
<dbReference type="Gene3D" id="2.170.150.20">
    <property type="entry name" value="Peptide methionine sulfoxide reductase"/>
    <property type="match status" value="1"/>
</dbReference>
<dbReference type="KEGG" id="llu:AKJ09_02951"/>
<feature type="region of interest" description="Disordered" evidence="4">
    <location>
        <begin position="43"/>
        <end position="104"/>
    </location>
</feature>
<accession>A0A0K1PRZ7</accession>
<gene>
    <name evidence="3" type="primary">msrB</name>
    <name evidence="6" type="ORF">AKJ09_02951</name>
</gene>
<dbReference type="NCBIfam" id="TIGR00357">
    <property type="entry name" value="peptide-methionine (R)-S-oxide reductase MsrB"/>
    <property type="match status" value="1"/>
</dbReference>
<dbReference type="GO" id="GO:0030091">
    <property type="term" value="P:protein repair"/>
    <property type="evidence" value="ECO:0007669"/>
    <property type="project" value="InterPro"/>
</dbReference>
<evidence type="ECO:0000256" key="4">
    <source>
        <dbReference type="SAM" id="MobiDB-lite"/>
    </source>
</evidence>
<protein>
    <recommendedName>
        <fullName evidence="3">Peptide methionine sulfoxide reductase MsrB</fullName>
        <ecNumber evidence="3">1.8.4.12</ecNumber>
    </recommendedName>
    <alternativeName>
        <fullName evidence="3">Peptide-methionine (R)-S-oxide reductase</fullName>
    </alternativeName>
</protein>
<evidence type="ECO:0000313" key="6">
    <source>
        <dbReference type="EMBL" id="AKU96287.1"/>
    </source>
</evidence>
<sequence>MVLPTYVLEETPMLARMLFLPAALTACLPIVACRADGKAKEASSTATTDGASAMSTQATPPNATPVNPPAKSLTAEELRERKAKLTPEQYRVTQRSGTEPPYRNAYVDQHAPGIYVDIVSGEPLFSSKEKFESGTGWPSFYAPLEPANIATKSDREYGMTRTEVRSKMADSHLGHVFDDGPAPTGLRYCMNSASMRFVPAERLTIEGYGQYAKLFPDVKQVEQ</sequence>
<dbReference type="GO" id="GO:0033743">
    <property type="term" value="F:peptide-methionine (R)-S-oxide reductase activity"/>
    <property type="evidence" value="ECO:0007669"/>
    <property type="project" value="UniProtKB-UniRule"/>
</dbReference>